<sequence length="741" mass="79683">MANLVPGVLLKLLQHMNTDVKVAGEHRSALLQVVSIVPALAGGDLSPNQGFYLKVSDSSHATYVSLPDEHGDLILSDKIQLGQFIHVERLEAASPVPILHGVRPVPGRHPCVGSPEDIVATHSPGFLNNNPHLKPSDKSKPTPKVLGLAIVGEKEKSVPVRLNGSAKEDKIDRRASPLSRSKSQSSKLTVNIDVKKEPLTRLKSLNSRSIPGSPTSCYSLPSSFEKFANSIKQQGKVKGLANGTAKVGVVEKSNSVRSASPVAKKMGVGHQIKHLVQGIEVGAKALRKSWEGNMETKRRDNSMLRASKLDPKPEIRVTTPRRSTSSDKLPSREENKIQVPAKSSKDDHNVHTSSRKVANGALGDLERSNRQKSSSGKKSSSDAAGFPGNLVKIPLSHKRLTEGSVSWASLPPSLAKLGKEVMRHRDAAQAAAIEAMQEASAAESVLRCLSIFSELNSAAKEDNPQPAVEQFLTLHASLTNAHMVAESLSKTGPSGSSNESEETPSEETMKVTSMARKQASAWVQAALATNLSSFTVYSREPPSVLNLTLSLPQNQKNASGNQPILVLENSSKNSSAKPQGKVRQMMSSRPIGSGGIPSRTKEGATLGPKAQVQPPPEWIRGNGLDEAVDLSEMLQLQSQDWFLTFMERFLDVGVDAAALSDNGQIAGILTQLKSVNDWLDSIASSKDEGDTTHFSTETIDRLRKKIYEYLLMHVESAAAALGGGSQSLPQQIQATETKPRR</sequence>
<dbReference type="InterPro" id="IPR010341">
    <property type="entry name" value="DUF936_pln"/>
</dbReference>
<feature type="region of interest" description="Disordered" evidence="1">
    <location>
        <begin position="488"/>
        <end position="508"/>
    </location>
</feature>
<evidence type="ECO:0000259" key="2">
    <source>
        <dbReference type="Pfam" id="PF06075"/>
    </source>
</evidence>
<feature type="compositionally biased region" description="Basic and acidic residues" evidence="1">
    <location>
        <begin position="166"/>
        <end position="175"/>
    </location>
</feature>
<keyword evidence="4" id="KW-1185">Reference proteome</keyword>
<feature type="region of interest" description="Disordered" evidence="1">
    <location>
        <begin position="161"/>
        <end position="188"/>
    </location>
</feature>
<dbReference type="KEGG" id="mcha:111014650"/>
<evidence type="ECO:0000313" key="4">
    <source>
        <dbReference type="Proteomes" id="UP000504603"/>
    </source>
</evidence>
<feature type="region of interest" description="Disordered" evidence="1">
    <location>
        <begin position="292"/>
        <end position="389"/>
    </location>
</feature>
<name>A0A6J1CV47_MOMCH</name>
<dbReference type="InterPro" id="IPR049172">
    <property type="entry name" value="DUF6857_pln"/>
</dbReference>
<dbReference type="RefSeq" id="XP_022145133.1">
    <property type="nucleotide sequence ID" value="XM_022289441.1"/>
</dbReference>
<dbReference type="Pfam" id="PF06075">
    <property type="entry name" value="DUF936"/>
    <property type="match status" value="1"/>
</dbReference>
<dbReference type="AlphaFoldDB" id="A0A6J1CV47"/>
<organism evidence="4 5">
    <name type="scientific">Momordica charantia</name>
    <name type="common">Bitter gourd</name>
    <name type="synonym">Balsam pear</name>
    <dbReference type="NCBI Taxonomy" id="3673"/>
    <lineage>
        <taxon>Eukaryota</taxon>
        <taxon>Viridiplantae</taxon>
        <taxon>Streptophyta</taxon>
        <taxon>Embryophyta</taxon>
        <taxon>Tracheophyta</taxon>
        <taxon>Spermatophyta</taxon>
        <taxon>Magnoliopsida</taxon>
        <taxon>eudicotyledons</taxon>
        <taxon>Gunneridae</taxon>
        <taxon>Pentapetalae</taxon>
        <taxon>rosids</taxon>
        <taxon>fabids</taxon>
        <taxon>Cucurbitales</taxon>
        <taxon>Cucurbitaceae</taxon>
        <taxon>Momordiceae</taxon>
        <taxon>Momordica</taxon>
    </lineage>
</organism>
<protein>
    <submittedName>
        <fullName evidence="5 6">Uncharacterized protein LOC111014650</fullName>
    </submittedName>
</protein>
<reference evidence="5 6" key="1">
    <citation type="submission" date="2025-04" db="UniProtKB">
        <authorList>
            <consortium name="RefSeq"/>
        </authorList>
    </citation>
    <scope>IDENTIFICATION</scope>
    <source>
        <strain evidence="5 6">OHB3-1</strain>
    </source>
</reference>
<dbReference type="PANTHER" id="PTHR31928:SF4">
    <property type="entry name" value="OS08G0541500 PROTEIN"/>
    <property type="match status" value="1"/>
</dbReference>
<dbReference type="RefSeq" id="XP_022145134.1">
    <property type="nucleotide sequence ID" value="XM_022289442.1"/>
</dbReference>
<dbReference type="PANTHER" id="PTHR31928">
    <property type="entry name" value="EXPRESSED PROTEIN"/>
    <property type="match status" value="1"/>
</dbReference>
<feature type="domain" description="DUF936" evidence="2">
    <location>
        <begin position="4"/>
        <end position="120"/>
    </location>
</feature>
<evidence type="ECO:0000256" key="1">
    <source>
        <dbReference type="SAM" id="MobiDB-lite"/>
    </source>
</evidence>
<evidence type="ECO:0000259" key="3">
    <source>
        <dbReference type="Pfam" id="PF21647"/>
    </source>
</evidence>
<feature type="compositionally biased region" description="Basic and acidic residues" evidence="1">
    <location>
        <begin position="292"/>
        <end position="315"/>
    </location>
</feature>
<gene>
    <name evidence="5 6" type="primary">LOC111014650</name>
</gene>
<dbReference type="Pfam" id="PF21647">
    <property type="entry name" value="DUF6857"/>
    <property type="match status" value="1"/>
</dbReference>
<dbReference type="InterPro" id="IPR048297">
    <property type="entry name" value="DUF936_dom_pln"/>
</dbReference>
<feature type="compositionally biased region" description="Polar residues" evidence="1">
    <location>
        <begin position="729"/>
        <end position="741"/>
    </location>
</feature>
<feature type="domain" description="DUF6857" evidence="3">
    <location>
        <begin position="395"/>
        <end position="721"/>
    </location>
</feature>
<proteinExistence type="predicted"/>
<dbReference type="GeneID" id="111014650"/>
<evidence type="ECO:0000313" key="5">
    <source>
        <dbReference type="RefSeq" id="XP_022145133.1"/>
    </source>
</evidence>
<feature type="region of interest" description="Disordered" evidence="1">
    <location>
        <begin position="570"/>
        <end position="618"/>
    </location>
</feature>
<evidence type="ECO:0000313" key="6">
    <source>
        <dbReference type="RefSeq" id="XP_022145134.1"/>
    </source>
</evidence>
<feature type="compositionally biased region" description="Low complexity" evidence="1">
    <location>
        <begin position="176"/>
        <end position="188"/>
    </location>
</feature>
<dbReference type="Proteomes" id="UP000504603">
    <property type="component" value="Unplaced"/>
</dbReference>
<dbReference type="OrthoDB" id="1908057at2759"/>
<feature type="region of interest" description="Disordered" evidence="1">
    <location>
        <begin position="721"/>
        <end position="741"/>
    </location>
</feature>
<accession>A0A6J1CV47</accession>